<keyword evidence="5 7" id="KW-0472">Membrane</keyword>
<dbReference type="CDD" id="cd17484">
    <property type="entry name" value="MFS_FBT"/>
    <property type="match status" value="1"/>
</dbReference>
<protein>
    <recommendedName>
        <fullName evidence="10">Folate/biopterin transporter</fullName>
    </recommendedName>
</protein>
<accession>A0A8S1TFU8</accession>
<dbReference type="Proteomes" id="UP000689195">
    <property type="component" value="Unassembled WGS sequence"/>
</dbReference>
<evidence type="ECO:0000313" key="8">
    <source>
        <dbReference type="EMBL" id="CAD8150778.1"/>
    </source>
</evidence>
<feature type="transmembrane region" description="Helical" evidence="7">
    <location>
        <begin position="368"/>
        <end position="394"/>
    </location>
</feature>
<dbReference type="InterPro" id="IPR039309">
    <property type="entry name" value="BT1"/>
</dbReference>
<sequence length="475" mass="53810">MKKDEVVQQSLRFTYFLIGTIAFSQGIMGLSDLAISYMQKDDYQQDPAQTQFFSTIISLPWIVKPFWGILTDTVPLFGYRRKSYLILFGVLGFMCWNLLSDYGVENREVGLILLTVINICVAFCNVIGEALLVEYSGHSDDDTNQNDKASQNVTFFFGMRSAGSLVTAYSSGKLLQVLDKRDIFKITSIFPLILACIAIFVKEKKHSNNEPEKQKIKTIESLKLFTKFVSQPVIYRPILLIMVFMSSPSISTAMFYFYTNVLQFGPDFIGELRLSYSICSILSAYLFNRFLRHVKFTKVFGYSTFVYCLVSCQTTLLVTRKNVKLGIPDRLFCFGDGVLNQVIGELNTMPVLVLACKMCPKNIEGTMYALLMSAINFGGMVSQELGALLTYYAGVTDDNFDNLAKLIVICSLCTMLPLPFLGIINEDQMAKAREKHQYESVPKIEEEEEEVNFEQEVEEINDTKGVNQQNEQLLI</sequence>
<feature type="transmembrane region" description="Helical" evidence="7">
    <location>
        <begin position="111"/>
        <end position="132"/>
    </location>
</feature>
<feature type="transmembrane region" description="Helical" evidence="7">
    <location>
        <begin position="233"/>
        <end position="256"/>
    </location>
</feature>
<evidence type="ECO:0000256" key="3">
    <source>
        <dbReference type="ARBA" id="ARBA00022692"/>
    </source>
</evidence>
<feature type="transmembrane region" description="Helical" evidence="7">
    <location>
        <begin position="12"/>
        <end position="31"/>
    </location>
</feature>
<proteinExistence type="predicted"/>
<evidence type="ECO:0000256" key="6">
    <source>
        <dbReference type="SAM" id="MobiDB-lite"/>
    </source>
</evidence>
<feature type="transmembrane region" description="Helical" evidence="7">
    <location>
        <begin position="153"/>
        <end position="171"/>
    </location>
</feature>
<reference evidence="8" key="1">
    <citation type="submission" date="2021-01" db="EMBL/GenBank/DDBJ databases">
        <authorList>
            <consortium name="Genoscope - CEA"/>
            <person name="William W."/>
        </authorList>
    </citation>
    <scope>NUCLEOTIDE SEQUENCE</scope>
</reference>
<feature type="compositionally biased region" description="Polar residues" evidence="6">
    <location>
        <begin position="464"/>
        <end position="475"/>
    </location>
</feature>
<feature type="transmembrane region" description="Helical" evidence="7">
    <location>
        <begin position="268"/>
        <end position="287"/>
    </location>
</feature>
<evidence type="ECO:0000256" key="1">
    <source>
        <dbReference type="ARBA" id="ARBA00004141"/>
    </source>
</evidence>
<dbReference type="EMBL" id="CAJJDO010000021">
    <property type="protein sequence ID" value="CAD8150778.1"/>
    <property type="molecule type" value="Genomic_DNA"/>
</dbReference>
<keyword evidence="4 7" id="KW-1133">Transmembrane helix</keyword>
<keyword evidence="3 7" id="KW-0812">Transmembrane</keyword>
<evidence type="ECO:0000256" key="2">
    <source>
        <dbReference type="ARBA" id="ARBA00022448"/>
    </source>
</evidence>
<dbReference type="PANTHER" id="PTHR31585:SF0">
    <property type="entry name" value="FOLATE-BIOPTERIN TRANSPORTER 1, CHLOROPLASTIC"/>
    <property type="match status" value="1"/>
</dbReference>
<keyword evidence="9" id="KW-1185">Reference proteome</keyword>
<feature type="transmembrane region" description="Helical" evidence="7">
    <location>
        <begin position="82"/>
        <end position="99"/>
    </location>
</feature>
<evidence type="ECO:0008006" key="10">
    <source>
        <dbReference type="Google" id="ProtNLM"/>
    </source>
</evidence>
<dbReference type="PANTHER" id="PTHR31585">
    <property type="entry name" value="FOLATE-BIOPTERIN TRANSPORTER 1, CHLOROPLASTIC"/>
    <property type="match status" value="1"/>
</dbReference>
<evidence type="ECO:0000256" key="5">
    <source>
        <dbReference type="ARBA" id="ARBA00023136"/>
    </source>
</evidence>
<feature type="region of interest" description="Disordered" evidence="6">
    <location>
        <begin position="439"/>
        <end position="475"/>
    </location>
</feature>
<dbReference type="NCBIfam" id="TIGR00788">
    <property type="entry name" value="fbt"/>
    <property type="match status" value="1"/>
</dbReference>
<feature type="transmembrane region" description="Helical" evidence="7">
    <location>
        <begin position="183"/>
        <end position="201"/>
    </location>
</feature>
<name>A0A8S1TFU8_9CILI</name>
<dbReference type="GO" id="GO:0016020">
    <property type="term" value="C:membrane"/>
    <property type="evidence" value="ECO:0007669"/>
    <property type="project" value="UniProtKB-SubCell"/>
</dbReference>
<comment type="subcellular location">
    <subcellularLocation>
        <location evidence="1">Membrane</location>
        <topology evidence="1">Multi-pass membrane protein</topology>
    </subcellularLocation>
</comment>
<dbReference type="InterPro" id="IPR004324">
    <property type="entry name" value="FBT"/>
</dbReference>
<feature type="compositionally biased region" description="Acidic residues" evidence="6">
    <location>
        <begin position="445"/>
        <end position="460"/>
    </location>
</feature>
<dbReference type="Pfam" id="PF03092">
    <property type="entry name" value="BT1"/>
    <property type="match status" value="1"/>
</dbReference>
<evidence type="ECO:0000313" key="9">
    <source>
        <dbReference type="Proteomes" id="UP000689195"/>
    </source>
</evidence>
<feature type="transmembrane region" description="Helical" evidence="7">
    <location>
        <begin position="406"/>
        <end position="425"/>
    </location>
</feature>
<dbReference type="OrthoDB" id="754047at2759"/>
<feature type="transmembrane region" description="Helical" evidence="7">
    <location>
        <begin position="51"/>
        <end position="70"/>
    </location>
</feature>
<gene>
    <name evidence="8" type="ORF">PPENT_87.1.T0210011</name>
</gene>
<evidence type="ECO:0000256" key="7">
    <source>
        <dbReference type="SAM" id="Phobius"/>
    </source>
</evidence>
<organism evidence="8 9">
    <name type="scientific">Paramecium pentaurelia</name>
    <dbReference type="NCBI Taxonomy" id="43138"/>
    <lineage>
        <taxon>Eukaryota</taxon>
        <taxon>Sar</taxon>
        <taxon>Alveolata</taxon>
        <taxon>Ciliophora</taxon>
        <taxon>Intramacronucleata</taxon>
        <taxon>Oligohymenophorea</taxon>
        <taxon>Peniculida</taxon>
        <taxon>Parameciidae</taxon>
        <taxon>Paramecium</taxon>
    </lineage>
</organism>
<keyword evidence="2" id="KW-0813">Transport</keyword>
<dbReference type="AlphaFoldDB" id="A0A8S1TFU8"/>
<evidence type="ECO:0000256" key="4">
    <source>
        <dbReference type="ARBA" id="ARBA00022989"/>
    </source>
</evidence>
<comment type="caution">
    <text evidence="8">The sequence shown here is derived from an EMBL/GenBank/DDBJ whole genome shotgun (WGS) entry which is preliminary data.</text>
</comment>